<dbReference type="GeneID" id="5030722"/>
<keyword evidence="1" id="KW-1133">Transmembrane helix</keyword>
<keyword evidence="1" id="KW-0812">Transmembrane</keyword>
<keyword evidence="3" id="KW-1185">Reference proteome</keyword>
<accession>A0D3C3</accession>
<dbReference type="RefSeq" id="XP_001444937.1">
    <property type="nucleotide sequence ID" value="XM_001444900.1"/>
</dbReference>
<evidence type="ECO:0000313" key="2">
    <source>
        <dbReference type="EMBL" id="CAK77540.1"/>
    </source>
</evidence>
<feature type="transmembrane region" description="Helical" evidence="1">
    <location>
        <begin position="118"/>
        <end position="135"/>
    </location>
</feature>
<evidence type="ECO:0008006" key="4">
    <source>
        <dbReference type="Google" id="ProtNLM"/>
    </source>
</evidence>
<feature type="transmembrane region" description="Helical" evidence="1">
    <location>
        <begin position="52"/>
        <end position="71"/>
    </location>
</feature>
<feature type="transmembrane region" description="Helical" evidence="1">
    <location>
        <begin position="78"/>
        <end position="98"/>
    </location>
</feature>
<dbReference type="Proteomes" id="UP000000600">
    <property type="component" value="Unassembled WGS sequence"/>
</dbReference>
<evidence type="ECO:0000256" key="1">
    <source>
        <dbReference type="SAM" id="Phobius"/>
    </source>
</evidence>
<dbReference type="KEGG" id="ptm:GSPATT00013025001"/>
<protein>
    <recommendedName>
        <fullName evidence="4">Transmembrane protein</fullName>
    </recommendedName>
</protein>
<dbReference type="HOGENOM" id="CLU_1647014_0_0_1"/>
<name>A0D3C3_PARTE</name>
<organism evidence="2 3">
    <name type="scientific">Paramecium tetraurelia</name>
    <dbReference type="NCBI Taxonomy" id="5888"/>
    <lineage>
        <taxon>Eukaryota</taxon>
        <taxon>Sar</taxon>
        <taxon>Alveolata</taxon>
        <taxon>Ciliophora</taxon>
        <taxon>Intramacronucleata</taxon>
        <taxon>Oligohymenophorea</taxon>
        <taxon>Peniculida</taxon>
        <taxon>Parameciidae</taxon>
        <taxon>Paramecium</taxon>
    </lineage>
</organism>
<proteinExistence type="predicted"/>
<keyword evidence="1" id="KW-0472">Membrane</keyword>
<dbReference type="AlphaFoldDB" id="A0D3C3"/>
<dbReference type="EMBL" id="CT868274">
    <property type="protein sequence ID" value="CAK77540.1"/>
    <property type="molecule type" value="Genomic_DNA"/>
</dbReference>
<dbReference type="InParanoid" id="A0D3C3"/>
<sequence length="161" mass="19119">MQFKFILMTLTFFLISQQFVITKHKRSLFFQPQQLYKNLQINKFDNQNILKILQISLFFKFILKILYFLCLQLYQIQILLSTQIYQIITSFLKIGIVLQISDTQSSLNFVYLQLINQLLAKIGIIQSLLIIFTNLSNFELNPMSSGIFQQPIYDNQLLYKK</sequence>
<reference evidence="2 3" key="1">
    <citation type="journal article" date="2006" name="Nature">
        <title>Global trends of whole-genome duplications revealed by the ciliate Paramecium tetraurelia.</title>
        <authorList>
            <consortium name="Genoscope"/>
            <person name="Aury J.-M."/>
            <person name="Jaillon O."/>
            <person name="Duret L."/>
            <person name="Noel B."/>
            <person name="Jubin C."/>
            <person name="Porcel B.M."/>
            <person name="Segurens B."/>
            <person name="Daubin V."/>
            <person name="Anthouard V."/>
            <person name="Aiach N."/>
            <person name="Arnaiz O."/>
            <person name="Billaut A."/>
            <person name="Beisson J."/>
            <person name="Blanc I."/>
            <person name="Bouhouche K."/>
            <person name="Camara F."/>
            <person name="Duharcourt S."/>
            <person name="Guigo R."/>
            <person name="Gogendeau D."/>
            <person name="Katinka M."/>
            <person name="Keller A.-M."/>
            <person name="Kissmehl R."/>
            <person name="Klotz C."/>
            <person name="Koll F."/>
            <person name="Le Moue A."/>
            <person name="Lepere C."/>
            <person name="Malinsky S."/>
            <person name="Nowacki M."/>
            <person name="Nowak J.K."/>
            <person name="Plattner H."/>
            <person name="Poulain J."/>
            <person name="Ruiz F."/>
            <person name="Serrano V."/>
            <person name="Zagulski M."/>
            <person name="Dessen P."/>
            <person name="Betermier M."/>
            <person name="Weissenbach J."/>
            <person name="Scarpelli C."/>
            <person name="Schachter V."/>
            <person name="Sperling L."/>
            <person name="Meyer E."/>
            <person name="Cohen J."/>
            <person name="Wincker P."/>
        </authorList>
    </citation>
    <scope>NUCLEOTIDE SEQUENCE [LARGE SCALE GENOMIC DNA]</scope>
    <source>
        <strain evidence="2 3">Stock d4-2</strain>
    </source>
</reference>
<gene>
    <name evidence="2" type="ORF">GSPATT00013025001</name>
</gene>
<evidence type="ECO:0000313" key="3">
    <source>
        <dbReference type="Proteomes" id="UP000000600"/>
    </source>
</evidence>